<gene>
    <name evidence="2" type="ORF">AVEN_135962_1</name>
</gene>
<protein>
    <submittedName>
        <fullName evidence="2">Uncharacterized protein</fullName>
    </submittedName>
</protein>
<dbReference type="Proteomes" id="UP000499080">
    <property type="component" value="Unassembled WGS sequence"/>
</dbReference>
<evidence type="ECO:0000313" key="2">
    <source>
        <dbReference type="EMBL" id="GBN10770.1"/>
    </source>
</evidence>
<accession>A0A4Y2L948</accession>
<feature type="region of interest" description="Disordered" evidence="1">
    <location>
        <begin position="75"/>
        <end position="101"/>
    </location>
</feature>
<dbReference type="EMBL" id="BGPR01005503">
    <property type="protein sequence ID" value="GBN10770.1"/>
    <property type="molecule type" value="Genomic_DNA"/>
</dbReference>
<proteinExistence type="predicted"/>
<keyword evidence="3" id="KW-1185">Reference proteome</keyword>
<reference evidence="2 3" key="1">
    <citation type="journal article" date="2019" name="Sci. Rep.">
        <title>Orb-weaving spider Araneus ventricosus genome elucidates the spidroin gene catalogue.</title>
        <authorList>
            <person name="Kono N."/>
            <person name="Nakamura H."/>
            <person name="Ohtoshi R."/>
            <person name="Moran D.A.P."/>
            <person name="Shinohara A."/>
            <person name="Yoshida Y."/>
            <person name="Fujiwara M."/>
            <person name="Mori M."/>
            <person name="Tomita M."/>
            <person name="Arakawa K."/>
        </authorList>
    </citation>
    <scope>NUCLEOTIDE SEQUENCE [LARGE SCALE GENOMIC DNA]</scope>
</reference>
<dbReference type="OrthoDB" id="10597175at2759"/>
<comment type="caution">
    <text evidence="2">The sequence shown here is derived from an EMBL/GenBank/DDBJ whole genome shotgun (WGS) entry which is preliminary data.</text>
</comment>
<name>A0A4Y2L948_ARAVE</name>
<dbReference type="AlphaFoldDB" id="A0A4Y2L948"/>
<sequence>MGENRFGIFGLGESAGVQLKMKQPKMRMWIWFVVEFFTLRSDPDPAVNESLSKTEMKNPEIPRYVTVETLTHKEFNSPTKSTTRQSGGKFGRDVNPKEGHDWSERRGFVGYPKKKISPIMMSEEKFCFIPSVIRTYVIFNSSG</sequence>
<feature type="compositionally biased region" description="Basic and acidic residues" evidence="1">
    <location>
        <begin position="90"/>
        <end position="101"/>
    </location>
</feature>
<evidence type="ECO:0000256" key="1">
    <source>
        <dbReference type="SAM" id="MobiDB-lite"/>
    </source>
</evidence>
<organism evidence="2 3">
    <name type="scientific">Araneus ventricosus</name>
    <name type="common">Orbweaver spider</name>
    <name type="synonym">Epeira ventricosa</name>
    <dbReference type="NCBI Taxonomy" id="182803"/>
    <lineage>
        <taxon>Eukaryota</taxon>
        <taxon>Metazoa</taxon>
        <taxon>Ecdysozoa</taxon>
        <taxon>Arthropoda</taxon>
        <taxon>Chelicerata</taxon>
        <taxon>Arachnida</taxon>
        <taxon>Araneae</taxon>
        <taxon>Araneomorphae</taxon>
        <taxon>Entelegynae</taxon>
        <taxon>Araneoidea</taxon>
        <taxon>Araneidae</taxon>
        <taxon>Araneus</taxon>
    </lineage>
</organism>
<feature type="compositionally biased region" description="Polar residues" evidence="1">
    <location>
        <begin position="76"/>
        <end position="86"/>
    </location>
</feature>
<evidence type="ECO:0000313" key="3">
    <source>
        <dbReference type="Proteomes" id="UP000499080"/>
    </source>
</evidence>